<dbReference type="Pfam" id="PF00400">
    <property type="entry name" value="WD40"/>
    <property type="match status" value="2"/>
</dbReference>
<dbReference type="SMART" id="SM00320">
    <property type="entry name" value="WD40"/>
    <property type="match status" value="5"/>
</dbReference>
<evidence type="ECO:0000256" key="1">
    <source>
        <dbReference type="ARBA" id="ARBA00022574"/>
    </source>
</evidence>
<evidence type="ECO:0000313" key="4">
    <source>
        <dbReference type="EMBL" id="ETO16719.1"/>
    </source>
</evidence>
<dbReference type="OrthoDB" id="340259at2759"/>
<keyword evidence="1 3" id="KW-0853">WD repeat</keyword>
<dbReference type="AlphaFoldDB" id="X6MS97"/>
<feature type="repeat" description="WD" evidence="3">
    <location>
        <begin position="206"/>
        <end position="247"/>
    </location>
</feature>
<gene>
    <name evidence="4" type="ORF">RFI_20620</name>
</gene>
<protein>
    <submittedName>
        <fullName evidence="4">WD-repeat protein</fullName>
    </submittedName>
</protein>
<accession>X6MS97</accession>
<proteinExistence type="predicted"/>
<evidence type="ECO:0000313" key="5">
    <source>
        <dbReference type="Proteomes" id="UP000023152"/>
    </source>
</evidence>
<keyword evidence="5" id="KW-1185">Reference proteome</keyword>
<dbReference type="SUPFAM" id="SSF50978">
    <property type="entry name" value="WD40 repeat-like"/>
    <property type="match status" value="1"/>
</dbReference>
<sequence length="280" mass="31787">AKYFVIWKKLTKKNKRTSARISADGQRIVVWQDEFGQLVDLVRDSKVTLDADVRGAMFARKQNLVVSWTNDDVQIWDVQGQSIQFLGLFDVTDVHFYGTNKSLFIRSGSDIQLVDLKYGHVNTILQSAICPTKVYPSQDLTKVMSLTSNGSIEIWKARSIERIRKWTGDPDIQSIHFSPDGRNIAYCTLSKDIKLLDVNSGNEETLIGHKKSVKHVQFSCDGKILVSCSYDKTIRLWNVKTKQLIQVVRGHSDVVTEAYISSDNSTIISLSNDSTIRLWR</sequence>
<dbReference type="InterPro" id="IPR001680">
    <property type="entry name" value="WD40_rpt"/>
</dbReference>
<dbReference type="PROSITE" id="PS50082">
    <property type="entry name" value="WD_REPEATS_2"/>
    <property type="match status" value="2"/>
</dbReference>
<name>X6MS97_RETFI</name>
<dbReference type="PANTHER" id="PTHR44019">
    <property type="entry name" value="WD REPEAT-CONTAINING PROTEIN 55"/>
    <property type="match status" value="1"/>
</dbReference>
<feature type="repeat" description="WD" evidence="3">
    <location>
        <begin position="248"/>
        <end position="280"/>
    </location>
</feature>
<dbReference type="PANTHER" id="PTHR44019:SF8">
    <property type="entry name" value="POC1 CENTRIOLAR PROTEIN HOMOLOG"/>
    <property type="match status" value="1"/>
</dbReference>
<dbReference type="InterPro" id="IPR019775">
    <property type="entry name" value="WD40_repeat_CS"/>
</dbReference>
<organism evidence="4 5">
    <name type="scientific">Reticulomyxa filosa</name>
    <dbReference type="NCBI Taxonomy" id="46433"/>
    <lineage>
        <taxon>Eukaryota</taxon>
        <taxon>Sar</taxon>
        <taxon>Rhizaria</taxon>
        <taxon>Retaria</taxon>
        <taxon>Foraminifera</taxon>
        <taxon>Monothalamids</taxon>
        <taxon>Reticulomyxidae</taxon>
        <taxon>Reticulomyxa</taxon>
    </lineage>
</organism>
<comment type="caution">
    <text evidence="4">The sequence shown here is derived from an EMBL/GenBank/DDBJ whole genome shotgun (WGS) entry which is preliminary data.</text>
</comment>
<evidence type="ECO:0000256" key="2">
    <source>
        <dbReference type="ARBA" id="ARBA00022737"/>
    </source>
</evidence>
<keyword evidence="2" id="KW-0677">Repeat</keyword>
<dbReference type="PROSITE" id="PS00678">
    <property type="entry name" value="WD_REPEATS_1"/>
    <property type="match status" value="1"/>
</dbReference>
<dbReference type="EMBL" id="ASPP01017913">
    <property type="protein sequence ID" value="ETO16719.1"/>
    <property type="molecule type" value="Genomic_DNA"/>
</dbReference>
<dbReference type="Proteomes" id="UP000023152">
    <property type="component" value="Unassembled WGS sequence"/>
</dbReference>
<feature type="non-terminal residue" evidence="4">
    <location>
        <position position="1"/>
    </location>
</feature>
<evidence type="ECO:0000256" key="3">
    <source>
        <dbReference type="PROSITE-ProRule" id="PRU00221"/>
    </source>
</evidence>
<dbReference type="InterPro" id="IPR020472">
    <property type="entry name" value="WD40_PAC1"/>
</dbReference>
<reference evidence="4 5" key="1">
    <citation type="journal article" date="2013" name="Curr. Biol.">
        <title>The Genome of the Foraminiferan Reticulomyxa filosa.</title>
        <authorList>
            <person name="Glockner G."/>
            <person name="Hulsmann N."/>
            <person name="Schleicher M."/>
            <person name="Noegel A.A."/>
            <person name="Eichinger L."/>
            <person name="Gallinger C."/>
            <person name="Pawlowski J."/>
            <person name="Sierra R."/>
            <person name="Euteneuer U."/>
            <person name="Pillet L."/>
            <person name="Moustafa A."/>
            <person name="Platzer M."/>
            <person name="Groth M."/>
            <person name="Szafranski K."/>
            <person name="Schliwa M."/>
        </authorList>
    </citation>
    <scope>NUCLEOTIDE SEQUENCE [LARGE SCALE GENOMIC DNA]</scope>
</reference>
<dbReference type="InterPro" id="IPR015943">
    <property type="entry name" value="WD40/YVTN_repeat-like_dom_sf"/>
</dbReference>
<dbReference type="PROSITE" id="PS50294">
    <property type="entry name" value="WD_REPEATS_REGION"/>
    <property type="match status" value="2"/>
</dbReference>
<dbReference type="InterPro" id="IPR050505">
    <property type="entry name" value="WDR55/POC1"/>
</dbReference>
<dbReference type="InterPro" id="IPR036322">
    <property type="entry name" value="WD40_repeat_dom_sf"/>
</dbReference>
<dbReference type="PRINTS" id="PR00320">
    <property type="entry name" value="GPROTEINBRPT"/>
</dbReference>
<dbReference type="Gene3D" id="2.130.10.10">
    <property type="entry name" value="YVTN repeat-like/Quinoprotein amine dehydrogenase"/>
    <property type="match status" value="2"/>
</dbReference>